<dbReference type="PANTHER" id="PTHR38663">
    <property type="match status" value="1"/>
</dbReference>
<dbReference type="EMBL" id="LVVL01000001">
    <property type="protein sequence ID" value="OAN15787.1"/>
    <property type="molecule type" value="Genomic_DNA"/>
</dbReference>
<organism evidence="2 3">
    <name type="scientific">Exiguobacterium undae</name>
    <dbReference type="NCBI Taxonomy" id="169177"/>
    <lineage>
        <taxon>Bacteria</taxon>
        <taxon>Bacillati</taxon>
        <taxon>Bacillota</taxon>
        <taxon>Bacilli</taxon>
        <taxon>Bacillales</taxon>
        <taxon>Bacillales Family XII. Incertae Sedis</taxon>
        <taxon>Exiguobacterium</taxon>
    </lineage>
</organism>
<keyword evidence="3" id="KW-1185">Reference proteome</keyword>
<proteinExistence type="predicted"/>
<dbReference type="RefSeq" id="WP_028106578.1">
    <property type="nucleotide sequence ID" value="NZ_LVVL01000001.1"/>
</dbReference>
<dbReference type="Proteomes" id="UP000078447">
    <property type="component" value="Unassembled WGS sequence"/>
</dbReference>
<evidence type="ECO:0000259" key="1">
    <source>
        <dbReference type="Pfam" id="PF13454"/>
    </source>
</evidence>
<dbReference type="InterPro" id="IPR036188">
    <property type="entry name" value="FAD/NAD-bd_sf"/>
</dbReference>
<accession>A0ABX2VC39</accession>
<protein>
    <recommendedName>
        <fullName evidence="1">FAD-dependent urate hydroxylase HpyO/Asp monooxygenase CreE-like FAD/NAD(P)-binding domain-containing protein</fullName>
    </recommendedName>
</protein>
<gene>
    <name evidence="2" type="ORF">A3783_07590</name>
</gene>
<reference evidence="2 3" key="1">
    <citation type="submission" date="2016-03" db="EMBL/GenBank/DDBJ databases">
        <authorList>
            <person name="Cho S.-Y."/>
            <person name="Lim S."/>
            <person name="Kim H."/>
            <person name="Soh E.H."/>
            <person name="Moon J.S."/>
        </authorList>
    </citation>
    <scope>NUCLEOTIDE SEQUENCE [LARGE SCALE GENOMIC DNA]</scope>
    <source>
        <strain evidence="2 3">KCTC 3810</strain>
    </source>
</reference>
<name>A0ABX2VC39_9BACL</name>
<evidence type="ECO:0000313" key="2">
    <source>
        <dbReference type="EMBL" id="OAN15787.1"/>
    </source>
</evidence>
<evidence type="ECO:0000313" key="3">
    <source>
        <dbReference type="Proteomes" id="UP000078447"/>
    </source>
</evidence>
<dbReference type="Gene3D" id="3.50.50.60">
    <property type="entry name" value="FAD/NAD(P)-binding domain"/>
    <property type="match status" value="1"/>
</dbReference>
<dbReference type="InterPro" id="IPR038732">
    <property type="entry name" value="HpyO/CreE_NAD-binding"/>
</dbReference>
<dbReference type="PANTHER" id="PTHR38663:SF1">
    <property type="entry name" value="L-ORNITHINE N(5)-MONOOXYGENASE"/>
    <property type="match status" value="1"/>
</dbReference>
<dbReference type="SUPFAM" id="SSF51905">
    <property type="entry name" value="FAD/NAD(P)-binding domain"/>
    <property type="match status" value="1"/>
</dbReference>
<sequence>MNQPYEWLIIGGGVHGMTVFHALLERGVKQKNIAIIDRHAMPLANWQRQTARIEMPYLRSTRVHHTSTNPTSLRRFADEQEYTSQAFKDTYGRPSLELFNDHAIQLAKQNGADESWFQEDVSGLSKSGEYWQIKTSNRTFQAKRVVLALGQSERLHLPDWADATQHVFEEREETPPVLVIGGGISAIHYTIRCAKKFPGQVTLITKRSLEQSAFDADRKFMGPKGLTSFKSLSLRERRQLIAAERKPGTAPQELIQRMRHLIRSGHVIHQIGEVKQQTTGGVMLTDGTDLKGKTIVCATGIRPLTIQGSWLESVQRQFDLPLSPCGTPVLNEETFEWGEGLYATGSLADLTVGPFARSIYGGQVAARAIVTAVL</sequence>
<dbReference type="Pfam" id="PF13454">
    <property type="entry name" value="NAD_binding_9"/>
    <property type="match status" value="1"/>
</dbReference>
<feature type="domain" description="FAD-dependent urate hydroxylase HpyO/Asp monooxygenase CreE-like FAD/NAD(P)-binding" evidence="1">
    <location>
        <begin position="9"/>
        <end position="151"/>
    </location>
</feature>
<comment type="caution">
    <text evidence="2">The sequence shown here is derived from an EMBL/GenBank/DDBJ whole genome shotgun (WGS) entry which is preliminary data.</text>
</comment>